<evidence type="ECO:0000259" key="7">
    <source>
        <dbReference type="Pfam" id="PF22725"/>
    </source>
</evidence>
<evidence type="ECO:0000256" key="4">
    <source>
        <dbReference type="ARBA" id="ARBA00042988"/>
    </source>
</evidence>
<name>A0A6G0X2S0_9STRA</name>
<feature type="domain" description="Gfo/Idh/MocA-like oxidoreductase N-terminal" evidence="6">
    <location>
        <begin position="4"/>
        <end position="119"/>
    </location>
</feature>
<organism evidence="8 9">
    <name type="scientific">Aphanomyces euteiches</name>
    <dbReference type="NCBI Taxonomy" id="100861"/>
    <lineage>
        <taxon>Eukaryota</taxon>
        <taxon>Sar</taxon>
        <taxon>Stramenopiles</taxon>
        <taxon>Oomycota</taxon>
        <taxon>Saprolegniomycetes</taxon>
        <taxon>Saprolegniales</taxon>
        <taxon>Verrucalvaceae</taxon>
        <taxon>Aphanomyces</taxon>
    </lineage>
</organism>
<dbReference type="Pfam" id="PF22725">
    <property type="entry name" value="GFO_IDH_MocA_C3"/>
    <property type="match status" value="1"/>
</dbReference>
<accession>A0A6G0X2S0</accession>
<dbReference type="PANTHER" id="PTHR22604">
    <property type="entry name" value="OXIDOREDUCTASES"/>
    <property type="match status" value="1"/>
</dbReference>
<dbReference type="Proteomes" id="UP000481153">
    <property type="component" value="Unassembled WGS sequence"/>
</dbReference>
<comment type="caution">
    <text evidence="8">The sequence shown here is derived from an EMBL/GenBank/DDBJ whole genome shotgun (WGS) entry which is preliminary data.</text>
</comment>
<dbReference type="InterPro" id="IPR036291">
    <property type="entry name" value="NAD(P)-bd_dom_sf"/>
</dbReference>
<evidence type="ECO:0000313" key="9">
    <source>
        <dbReference type="Proteomes" id="UP000481153"/>
    </source>
</evidence>
<dbReference type="VEuPathDB" id="FungiDB:AeMF1_019812"/>
<evidence type="ECO:0000313" key="8">
    <source>
        <dbReference type="EMBL" id="KAF0734076.1"/>
    </source>
</evidence>
<evidence type="ECO:0000256" key="3">
    <source>
        <dbReference type="ARBA" id="ARBA00038984"/>
    </source>
</evidence>
<protein>
    <recommendedName>
        <fullName evidence="3">D-xylose 1-dehydrogenase (NADP(+), D-xylono-1,5-lactone-forming)</fullName>
        <ecNumber evidence="3">1.1.1.179</ecNumber>
    </recommendedName>
    <alternativeName>
        <fullName evidence="4">D-xylose-NADP dehydrogenase</fullName>
    </alternativeName>
</protein>
<dbReference type="InterPro" id="IPR050984">
    <property type="entry name" value="Gfo/Idh/MocA_domain"/>
</dbReference>
<reference evidence="8 9" key="1">
    <citation type="submission" date="2019-07" db="EMBL/GenBank/DDBJ databases">
        <title>Genomics analysis of Aphanomyces spp. identifies a new class of oomycete effector associated with host adaptation.</title>
        <authorList>
            <person name="Gaulin E."/>
        </authorList>
    </citation>
    <scope>NUCLEOTIDE SEQUENCE [LARGE SCALE GENOMIC DNA]</scope>
    <source>
        <strain evidence="8 9">ATCC 201684</strain>
    </source>
</reference>
<comment type="catalytic activity">
    <reaction evidence="5">
        <text>D-xylose + NADP(+) = D-xylono-1,5-lactone + NADPH + H(+)</text>
        <dbReference type="Rhea" id="RHEA:22000"/>
        <dbReference type="ChEBI" id="CHEBI:15378"/>
        <dbReference type="ChEBI" id="CHEBI:15867"/>
        <dbReference type="ChEBI" id="CHEBI:53455"/>
        <dbReference type="ChEBI" id="CHEBI:57783"/>
        <dbReference type="ChEBI" id="CHEBI:58349"/>
        <dbReference type="EC" id="1.1.1.179"/>
    </reaction>
</comment>
<evidence type="ECO:0000256" key="5">
    <source>
        <dbReference type="ARBA" id="ARBA00049233"/>
    </source>
</evidence>
<keyword evidence="2" id="KW-0560">Oxidoreductase</keyword>
<dbReference type="InterPro" id="IPR000683">
    <property type="entry name" value="Gfo/Idh/MocA-like_OxRdtase_N"/>
</dbReference>
<dbReference type="Pfam" id="PF01408">
    <property type="entry name" value="GFO_IDH_MocA"/>
    <property type="match status" value="1"/>
</dbReference>
<dbReference type="Gene3D" id="3.40.50.720">
    <property type="entry name" value="NAD(P)-binding Rossmann-like Domain"/>
    <property type="match status" value="1"/>
</dbReference>
<dbReference type="InterPro" id="IPR055170">
    <property type="entry name" value="GFO_IDH_MocA-like_dom"/>
</dbReference>
<dbReference type="Gene3D" id="3.30.360.10">
    <property type="entry name" value="Dihydrodipicolinate Reductase, domain 2"/>
    <property type="match status" value="1"/>
</dbReference>
<dbReference type="PANTHER" id="PTHR22604:SF105">
    <property type="entry name" value="TRANS-1,2-DIHYDROBENZENE-1,2-DIOL DEHYDROGENASE"/>
    <property type="match status" value="1"/>
</dbReference>
<comment type="similarity">
    <text evidence="1">Belongs to the Gfo/Idh/MocA family.</text>
</comment>
<dbReference type="AlphaFoldDB" id="A0A6G0X2S0"/>
<gene>
    <name evidence="8" type="ORF">Ae201684_009246</name>
</gene>
<feature type="domain" description="GFO/IDH/MocA-like oxidoreductase" evidence="7">
    <location>
        <begin position="131"/>
        <end position="247"/>
    </location>
</feature>
<proteinExistence type="inferred from homology"/>
<dbReference type="SUPFAM" id="SSF51735">
    <property type="entry name" value="NAD(P)-binding Rossmann-fold domains"/>
    <property type="match status" value="1"/>
</dbReference>
<evidence type="ECO:0000259" key="6">
    <source>
        <dbReference type="Pfam" id="PF01408"/>
    </source>
</evidence>
<keyword evidence="9" id="KW-1185">Reference proteome</keyword>
<dbReference type="EMBL" id="VJMJ01000118">
    <property type="protein sequence ID" value="KAF0734076.1"/>
    <property type="molecule type" value="Genomic_DNA"/>
</dbReference>
<dbReference type="GO" id="GO:0000166">
    <property type="term" value="F:nucleotide binding"/>
    <property type="evidence" value="ECO:0007669"/>
    <property type="project" value="InterPro"/>
</dbReference>
<evidence type="ECO:0000256" key="1">
    <source>
        <dbReference type="ARBA" id="ARBA00010928"/>
    </source>
</evidence>
<dbReference type="SUPFAM" id="SSF55347">
    <property type="entry name" value="Glyceraldehyde-3-phosphate dehydrogenase-like, C-terminal domain"/>
    <property type="match status" value="1"/>
</dbReference>
<dbReference type="GO" id="GO:0047837">
    <property type="term" value="F:D-xylose 1-dehydrogenase (NADP+) activity"/>
    <property type="evidence" value="ECO:0007669"/>
    <property type="project" value="UniProtKB-EC"/>
</dbReference>
<evidence type="ECO:0000256" key="2">
    <source>
        <dbReference type="ARBA" id="ARBA00023002"/>
    </source>
</evidence>
<dbReference type="EC" id="1.1.1.179" evidence="3"/>
<sequence length="345" mass="37443">MAPLRWGILGCGKISSDFVNGLHLAQDAKIVACAARTLETSSAFAKLHGIPQSYDSYEALVSDPQVDVVYVGTVHTYHHQHAILALSHGKHVLVEKPMAMNQRDATEMVELAKSKNLFLLEGMWTRFFPAIRRVQELLKSGAIGDVHAVHSDIGFAFAPDNDRIWLRELGGGGLLDIGIYPLGFVSMAYPGEVPEAIQTAGRTSDQGVDVYAVVTLQYAKNRYGTIQYSCLANYREETTIIGSKGSIKIQTPAHAPTTLSIQISGQAEEIVTYPLPTPATNAVPFNFGDVAVGLTYEAEAVTAAIQRGERTCAEYPVTESLFMAGVMDQIRKDLGVVYDADHKSA</sequence>